<feature type="transmembrane region" description="Helical" evidence="2">
    <location>
        <begin position="336"/>
        <end position="359"/>
    </location>
</feature>
<keyword evidence="2" id="KW-0472">Membrane</keyword>
<evidence type="ECO:0008006" key="5">
    <source>
        <dbReference type="Google" id="ProtNLM"/>
    </source>
</evidence>
<keyword evidence="2" id="KW-1133">Transmembrane helix</keyword>
<organism evidence="3 4">
    <name type="scientific">Aquimarina brevivitae</name>
    <dbReference type="NCBI Taxonomy" id="323412"/>
    <lineage>
        <taxon>Bacteria</taxon>
        <taxon>Pseudomonadati</taxon>
        <taxon>Bacteroidota</taxon>
        <taxon>Flavobacteriia</taxon>
        <taxon>Flavobacteriales</taxon>
        <taxon>Flavobacteriaceae</taxon>
        <taxon>Aquimarina</taxon>
    </lineage>
</organism>
<reference evidence="3 4" key="1">
    <citation type="submission" date="2019-02" db="EMBL/GenBank/DDBJ databases">
        <title>Genomic Encyclopedia of Type Strains, Phase IV (KMG-IV): sequencing the most valuable type-strain genomes for metagenomic binning, comparative biology and taxonomic classification.</title>
        <authorList>
            <person name="Goeker M."/>
        </authorList>
    </citation>
    <scope>NUCLEOTIDE SEQUENCE [LARGE SCALE GENOMIC DNA]</scope>
    <source>
        <strain evidence="3 4">DSM 17196</strain>
    </source>
</reference>
<feature type="transmembrane region" description="Helical" evidence="2">
    <location>
        <begin position="131"/>
        <end position="150"/>
    </location>
</feature>
<feature type="transmembrane region" description="Helical" evidence="2">
    <location>
        <begin position="237"/>
        <end position="257"/>
    </location>
</feature>
<name>A0A4Q7P053_9FLAO</name>
<feature type="transmembrane region" description="Helical" evidence="2">
    <location>
        <begin position="263"/>
        <end position="282"/>
    </location>
</feature>
<feature type="transmembrane region" description="Helical" evidence="2">
    <location>
        <begin position="62"/>
        <end position="87"/>
    </location>
</feature>
<evidence type="ECO:0000313" key="4">
    <source>
        <dbReference type="Proteomes" id="UP000292262"/>
    </source>
</evidence>
<keyword evidence="1" id="KW-0813">Transport</keyword>
<evidence type="ECO:0000313" key="3">
    <source>
        <dbReference type="EMBL" id="RZS92648.1"/>
    </source>
</evidence>
<dbReference type="PANTHER" id="PTHR36838">
    <property type="entry name" value="AUXIN EFFLUX CARRIER FAMILY PROTEIN"/>
    <property type="match status" value="1"/>
</dbReference>
<keyword evidence="2" id="KW-0812">Transmembrane</keyword>
<feature type="transmembrane region" description="Helical" evidence="2">
    <location>
        <begin position="207"/>
        <end position="225"/>
    </location>
</feature>
<feature type="transmembrane region" description="Helical" evidence="2">
    <location>
        <begin position="303"/>
        <end position="324"/>
    </location>
</feature>
<evidence type="ECO:0000256" key="2">
    <source>
        <dbReference type="SAM" id="Phobius"/>
    </source>
</evidence>
<sequence>MESTIQKTVVFGIFILLGLLLKYKFTSSAEKQGVKRIILNLALPATIFVALMGVTVDKELLGLPFLALGINVFLFYVFPLLFPCFGIQKGTASYRTLRLMIPSLAPGLSCFPFIAELLGKHYLAKAAMADLGNKVFVLIIMYWIAIRWYFKHNPGAVDASRNKLTSLLIALVSEPVTILILIALGLLSFGFSFDTLPPIAQEVLRKLSLLMTPLVMVFIGLSVKIKKKQLIQLFSILMARAGMVLLFCALCVQLAGFTVAEEAVWIVAFSLSACSFWPYAHIASISLVEQDRIGKEKTFRSGLAVNLLALSFPLSALLIVAVMLNPTFIAVPVHILLLGVSCIALSFFPMVIQWLNGLISTEIKFKYKKVWQLLFRD</sequence>
<gene>
    <name evidence="3" type="ORF">EV197_2787</name>
</gene>
<dbReference type="EMBL" id="SGXE01000003">
    <property type="protein sequence ID" value="RZS92648.1"/>
    <property type="molecule type" value="Genomic_DNA"/>
</dbReference>
<dbReference type="PANTHER" id="PTHR36838:SF3">
    <property type="entry name" value="TRANSPORTER AUXIN EFFLUX CARRIER EC FAMILY"/>
    <property type="match status" value="1"/>
</dbReference>
<evidence type="ECO:0000256" key="1">
    <source>
        <dbReference type="ARBA" id="ARBA00022448"/>
    </source>
</evidence>
<dbReference type="AlphaFoldDB" id="A0A4Q7P053"/>
<dbReference type="RefSeq" id="WP_130287320.1">
    <property type="nucleotide sequence ID" value="NZ_SGXE01000003.1"/>
</dbReference>
<comment type="caution">
    <text evidence="3">The sequence shown here is derived from an EMBL/GenBank/DDBJ whole genome shotgun (WGS) entry which is preliminary data.</text>
</comment>
<feature type="transmembrane region" description="Helical" evidence="2">
    <location>
        <begin position="37"/>
        <end position="56"/>
    </location>
</feature>
<dbReference type="Proteomes" id="UP000292262">
    <property type="component" value="Unassembled WGS sequence"/>
</dbReference>
<feature type="transmembrane region" description="Helical" evidence="2">
    <location>
        <begin position="162"/>
        <end position="187"/>
    </location>
</feature>
<feature type="transmembrane region" description="Helical" evidence="2">
    <location>
        <begin position="6"/>
        <end position="25"/>
    </location>
</feature>
<protein>
    <recommendedName>
        <fullName evidence="5">Permease</fullName>
    </recommendedName>
</protein>
<accession>A0A4Q7P053</accession>
<dbReference type="OrthoDB" id="1490711at2"/>
<feature type="transmembrane region" description="Helical" evidence="2">
    <location>
        <begin position="99"/>
        <end position="119"/>
    </location>
</feature>
<proteinExistence type="predicted"/>
<keyword evidence="4" id="KW-1185">Reference proteome</keyword>